<dbReference type="SUPFAM" id="SSF51735">
    <property type="entry name" value="NAD(P)-binding Rossmann-fold domains"/>
    <property type="match status" value="1"/>
</dbReference>
<proteinExistence type="inferred from homology"/>
<dbReference type="PANTHER" id="PTHR43544:SF12">
    <property type="entry name" value="NAD(P)-BINDING ROSSMANN-FOLD SUPERFAMILY PROTEIN"/>
    <property type="match status" value="1"/>
</dbReference>
<evidence type="ECO:0000313" key="2">
    <source>
        <dbReference type="EMBL" id="KYK59793.1"/>
    </source>
</evidence>
<dbReference type="Proteomes" id="UP000076580">
    <property type="component" value="Chromosome 01"/>
</dbReference>
<comment type="similarity">
    <text evidence="1">Belongs to the short-chain dehydrogenases/reductases (SDR) family.</text>
</comment>
<dbReference type="RefSeq" id="XP_040659145.1">
    <property type="nucleotide sequence ID" value="XM_040798262.1"/>
</dbReference>
<dbReference type="Gene3D" id="3.40.50.720">
    <property type="entry name" value="NAD(P)-binding Rossmann-like Domain"/>
    <property type="match status" value="1"/>
</dbReference>
<dbReference type="GeneID" id="63713570"/>
<dbReference type="InterPro" id="IPR036291">
    <property type="entry name" value="NAD(P)-bd_dom_sf"/>
</dbReference>
<comment type="caution">
    <text evidence="2">The sequence shown here is derived from an EMBL/GenBank/DDBJ whole genome shotgun (WGS) entry which is preliminary data.</text>
</comment>
<dbReference type="GO" id="GO:0016491">
    <property type="term" value="F:oxidoreductase activity"/>
    <property type="evidence" value="ECO:0007669"/>
    <property type="project" value="TreeGrafter"/>
</dbReference>
<dbReference type="GO" id="GO:0005737">
    <property type="term" value="C:cytoplasm"/>
    <property type="evidence" value="ECO:0007669"/>
    <property type="project" value="TreeGrafter"/>
</dbReference>
<organism evidence="2 3">
    <name type="scientific">Drechmeria coniospora</name>
    <name type="common">Nematophagous fungus</name>
    <name type="synonym">Meria coniospora</name>
    <dbReference type="NCBI Taxonomy" id="98403"/>
    <lineage>
        <taxon>Eukaryota</taxon>
        <taxon>Fungi</taxon>
        <taxon>Dikarya</taxon>
        <taxon>Ascomycota</taxon>
        <taxon>Pezizomycotina</taxon>
        <taxon>Sordariomycetes</taxon>
        <taxon>Hypocreomycetidae</taxon>
        <taxon>Hypocreales</taxon>
        <taxon>Ophiocordycipitaceae</taxon>
        <taxon>Drechmeria</taxon>
    </lineage>
</organism>
<dbReference type="InterPro" id="IPR051468">
    <property type="entry name" value="Fungal_SecMetab_SDRs"/>
</dbReference>
<dbReference type="InParanoid" id="A0A151GRS4"/>
<keyword evidence="3" id="KW-1185">Reference proteome</keyword>
<dbReference type="AlphaFoldDB" id="A0A151GRS4"/>
<dbReference type="PRINTS" id="PR00081">
    <property type="entry name" value="GDHRDH"/>
</dbReference>
<evidence type="ECO:0000256" key="1">
    <source>
        <dbReference type="ARBA" id="ARBA00006484"/>
    </source>
</evidence>
<dbReference type="EMBL" id="LAYC01000001">
    <property type="protein sequence ID" value="KYK59793.1"/>
    <property type="molecule type" value="Genomic_DNA"/>
</dbReference>
<protein>
    <recommendedName>
        <fullName evidence="4">Oxidoreductase</fullName>
    </recommendedName>
</protein>
<name>A0A151GRS4_DRECN</name>
<evidence type="ECO:0008006" key="4">
    <source>
        <dbReference type="Google" id="ProtNLM"/>
    </source>
</evidence>
<dbReference type="PANTHER" id="PTHR43544">
    <property type="entry name" value="SHORT-CHAIN DEHYDROGENASE/REDUCTASE"/>
    <property type="match status" value="1"/>
</dbReference>
<evidence type="ECO:0000313" key="3">
    <source>
        <dbReference type="Proteomes" id="UP000076580"/>
    </source>
</evidence>
<sequence>MPSLPWILVCPSSRGIGHVLTRHLLLATSLPILATTRHGDPLATKAALLDGLPCSPSDAGSSSPPLSRRLTLVRCDVTDESSIADAAAAAAELFPPATHHLHLACVLPGILHAEKSPLRVDAERALESFRVNALGPLLLAKHFVGFLPRRATNLGREEEEALDGPATGAELVARLPRHATWLSVAARVGSTSDNRSGGWYSYRASKAAVISLAKSLDHFLAARSGDKALAVAYHPGTVRTDLSRPFWSSTAEGKLFEPVDAVDRLVRVLGALEPRQRGRCWDWKGEEILP</sequence>
<dbReference type="InterPro" id="IPR002347">
    <property type="entry name" value="SDR_fam"/>
</dbReference>
<gene>
    <name evidence="2" type="ORF">DCS_00927</name>
</gene>
<dbReference type="OrthoDB" id="5296at2759"/>
<reference evidence="2 3" key="1">
    <citation type="journal article" date="2016" name="Sci. Rep.">
        <title>Insights into Adaptations to a Near-Obligate Nematode Endoparasitic Lifestyle from the Finished Genome of Drechmeria coniospora.</title>
        <authorList>
            <person name="Zhang L."/>
            <person name="Zhou Z."/>
            <person name="Guo Q."/>
            <person name="Fokkens L."/>
            <person name="Miskei M."/>
            <person name="Pocsi I."/>
            <person name="Zhang W."/>
            <person name="Chen M."/>
            <person name="Wang L."/>
            <person name="Sun Y."/>
            <person name="Donzelli B.G."/>
            <person name="Gibson D.M."/>
            <person name="Nelson D.R."/>
            <person name="Luo J.G."/>
            <person name="Rep M."/>
            <person name="Liu H."/>
            <person name="Yang S."/>
            <person name="Wang J."/>
            <person name="Krasnoff S.B."/>
            <person name="Xu Y."/>
            <person name="Molnar I."/>
            <person name="Lin M."/>
        </authorList>
    </citation>
    <scope>NUCLEOTIDE SEQUENCE [LARGE SCALE GENOMIC DNA]</scope>
    <source>
        <strain evidence="2 3">ARSEF 6962</strain>
    </source>
</reference>
<accession>A0A151GRS4</accession>